<dbReference type="GeneID" id="94846846"/>
<dbReference type="Gene3D" id="3.30.40.10">
    <property type="entry name" value="Zinc/RING finger domain, C3HC4 (zinc finger)"/>
    <property type="match status" value="1"/>
</dbReference>
<feature type="domain" description="RING-type" evidence="6">
    <location>
        <begin position="1124"/>
        <end position="1169"/>
    </location>
</feature>
<dbReference type="RefSeq" id="XP_068348443.1">
    <property type="nucleotide sequence ID" value="XM_068512142.1"/>
</dbReference>
<name>A0A1J4J7Y3_9EUKA</name>
<keyword evidence="4" id="KW-0862">Zinc</keyword>
<protein>
    <recommendedName>
        <fullName evidence="2 4">E3 ubiquitin-protein ligase listerin</fullName>
        <ecNumber evidence="4">2.3.2.27</ecNumber>
    </recommendedName>
    <alternativeName>
        <fullName evidence="4">RING-type E3 ubiquitin transferase listerin</fullName>
    </alternativeName>
</protein>
<sequence length="1182" mass="135237">MSNKHSAPFRPKNVPVANFELFGGSNNVIQPAAISALKIKDRSIGDLFVQLSKNKKMVRTQAFQSLIDKIPGVKDKNEILNVAQPCYSVFDNSVSDYYIETRILSIQMIAEILKLINNKAKDQLPFTASIVFPPLLLLSCDTEKTVAEAAKGVFTEYFSTPEKRNAMMSKLRNEIANRIRRLFNELQKPKWDLTEAQTNENWGRLASMGLVLSTNLLIACKLSHDVFFSLGNPQIIEWLSTKNGGFGQKISPQTRASAYVFLSVTAQCKCIEVKVATIKSYIQYETSPYAQEKLIRLITALIEKKLIDGTALKEIILESLFLYYEPQKVGLQNVLKQLKDTQFIENCLTKASQSTDLNTGNNLFECIFSVGQDLISKEFLIDQLKKSISPHPSNKFYSQISLEFFKSLTEDPSIKEILNNADETKAAEFLTFCDLSKIIEWMKSRKEIKPETLVKIIQKIGSDPIRQVWPHIKDIPLVETNDINLVKFIILFAKTEEIEYVIENMQSCIPLLLLSWKGDLTPFKTQKLFDIAETLLAIDVKLIKILKQIFPGNDQLIKIVDESTRTHLKEDGEFDPAIFEYFTPSNDLLDDIIFSEAIEILEPTDTILIPLLVNRIIELVPTTEASQLAEIACLLIEKTEIDPIEICISPKDHPFFCYEYWKLIGFDNMNEPEFCELLECYLRKKSPFLPALLYMHDVNWNIIPKALNLYIKEHSELAFVAQQLNLLLALAAICQINDLDFSFFEELNGLTLFALPNKRPDVEKLNDPSDKLVQAIRCEWNLEVPSFPPDNEENSLRLMICYLQHFLPVIEDFNEITALAIKYIGSNDTLEFFYSLRILSMIYDADKPFDVKSVAKTIIEQVEKFYPLPPQVEAEVRNAFKITRFLTTEQIEPFIFEALPYFETRISQTVSRLIVPMIAYFNLWDIVDSRFNGRLDLDNVETWYFVTTALREMPYKRRIDTIPDFTSSLPKILTALDIKSPEFMTLITAFPSTAMKWYAKLKNNKSQPLSAYMETQGTQKVFQALATIAIQMKLESTIINEDARNRIITAVYSEDQTSVPVTLTISFPKIYPFAQINVSCDFGDEGDDCAYKVFAAMIGHQSIEAGIIAWHQFVTYRLKEAEPCTICYSYLSDEMKKPTIACPTCGQKFHGKCLQKWFSKCLKPTCPYCASAWDEKKRDKKK</sequence>
<dbReference type="GO" id="GO:0043023">
    <property type="term" value="F:ribosomal large subunit binding"/>
    <property type="evidence" value="ECO:0007669"/>
    <property type="project" value="TreeGrafter"/>
</dbReference>
<dbReference type="InterPro" id="IPR013083">
    <property type="entry name" value="Znf_RING/FYVE/PHD"/>
</dbReference>
<organism evidence="7 8">
    <name type="scientific">Tritrichomonas foetus</name>
    <dbReference type="NCBI Taxonomy" id="1144522"/>
    <lineage>
        <taxon>Eukaryota</taxon>
        <taxon>Metamonada</taxon>
        <taxon>Parabasalia</taxon>
        <taxon>Tritrichomonadida</taxon>
        <taxon>Tritrichomonadidae</taxon>
        <taxon>Tritrichomonas</taxon>
    </lineage>
</organism>
<dbReference type="GO" id="GO:1990112">
    <property type="term" value="C:RQC complex"/>
    <property type="evidence" value="ECO:0007669"/>
    <property type="project" value="UniProtKB-UniRule"/>
</dbReference>
<proteinExistence type="inferred from homology"/>
<accession>A0A1J4J7Y3</accession>
<evidence type="ECO:0000256" key="1">
    <source>
        <dbReference type="ARBA" id="ARBA00007997"/>
    </source>
</evidence>
<dbReference type="EC" id="2.3.2.27" evidence="4"/>
<dbReference type="InterPro" id="IPR002219">
    <property type="entry name" value="PKC_DAG/PE"/>
</dbReference>
<evidence type="ECO:0000256" key="4">
    <source>
        <dbReference type="RuleBase" id="RU367090"/>
    </source>
</evidence>
<comment type="function">
    <text evidence="4">E3 ubiquitin-protein ligase. Component of the ribosome quality control complex (RQC), a ribosome-associated complex that mediates ubiquitination and extraction of incompletely synthesized nascent chains for proteasomal degradation.</text>
</comment>
<keyword evidence="4" id="KW-0833">Ubl conjugation pathway</keyword>
<dbReference type="GO" id="GO:0005829">
    <property type="term" value="C:cytosol"/>
    <property type="evidence" value="ECO:0007669"/>
    <property type="project" value="UniProtKB-UniRule"/>
</dbReference>
<dbReference type="InterPro" id="IPR001841">
    <property type="entry name" value="Znf_RING"/>
</dbReference>
<comment type="similarity">
    <text evidence="1 4">Belongs to the LTN1 family.</text>
</comment>
<evidence type="ECO:0000256" key="2">
    <source>
        <dbReference type="ARBA" id="ARBA00017157"/>
    </source>
</evidence>
<keyword evidence="4" id="KW-0808">Transferase</keyword>
<feature type="domain" description="Phorbol-ester/DAG-type" evidence="5">
    <location>
        <begin position="1110"/>
        <end position="1161"/>
    </location>
</feature>
<keyword evidence="8" id="KW-1185">Reference proteome</keyword>
<dbReference type="PROSITE" id="PS00479">
    <property type="entry name" value="ZF_DAG_PE_1"/>
    <property type="match status" value="1"/>
</dbReference>
<dbReference type="GO" id="GO:0061630">
    <property type="term" value="F:ubiquitin protein ligase activity"/>
    <property type="evidence" value="ECO:0007669"/>
    <property type="project" value="UniProtKB-UniRule"/>
</dbReference>
<evidence type="ECO:0000256" key="3">
    <source>
        <dbReference type="PROSITE-ProRule" id="PRU00175"/>
    </source>
</evidence>
<comment type="caution">
    <text evidence="7">The sequence shown here is derived from an EMBL/GenBank/DDBJ whole genome shotgun (WGS) entry which is preliminary data.</text>
</comment>
<evidence type="ECO:0000259" key="5">
    <source>
        <dbReference type="PROSITE" id="PS50081"/>
    </source>
</evidence>
<dbReference type="VEuPathDB" id="TrichDB:TRFO_38595"/>
<evidence type="ECO:0000313" key="7">
    <source>
        <dbReference type="EMBL" id="OHS95306.1"/>
    </source>
</evidence>
<dbReference type="Proteomes" id="UP000179807">
    <property type="component" value="Unassembled WGS sequence"/>
</dbReference>
<dbReference type="SMART" id="SM01197">
    <property type="entry name" value="FANCL_C"/>
    <property type="match status" value="1"/>
</dbReference>
<reference evidence="7" key="1">
    <citation type="submission" date="2016-10" db="EMBL/GenBank/DDBJ databases">
        <authorList>
            <person name="Benchimol M."/>
            <person name="Almeida L.G."/>
            <person name="Vasconcelos A.T."/>
            <person name="Perreira-Neves A."/>
            <person name="Rosa I.A."/>
            <person name="Tasca T."/>
            <person name="Bogo M.R."/>
            <person name="de Souza W."/>
        </authorList>
    </citation>
    <scope>NUCLEOTIDE SEQUENCE [LARGE SCALE GENOMIC DNA]</scope>
    <source>
        <strain evidence="7">K</strain>
    </source>
</reference>
<dbReference type="GO" id="GO:0008270">
    <property type="term" value="F:zinc ion binding"/>
    <property type="evidence" value="ECO:0007669"/>
    <property type="project" value="UniProtKB-KW"/>
</dbReference>
<dbReference type="SUPFAM" id="SSF57850">
    <property type="entry name" value="RING/U-box"/>
    <property type="match status" value="1"/>
</dbReference>
<dbReference type="Pfam" id="PF22958">
    <property type="entry name" value="Ltn1_1st"/>
    <property type="match status" value="1"/>
</dbReference>
<keyword evidence="4" id="KW-0479">Metal-binding</keyword>
<gene>
    <name evidence="7" type="ORF">TRFO_38595</name>
</gene>
<dbReference type="EMBL" id="MLAK01001256">
    <property type="protein sequence ID" value="OHS95306.1"/>
    <property type="molecule type" value="Genomic_DNA"/>
</dbReference>
<dbReference type="PROSITE" id="PS50089">
    <property type="entry name" value="ZF_RING_2"/>
    <property type="match status" value="1"/>
</dbReference>
<dbReference type="AlphaFoldDB" id="A0A1J4J7Y3"/>
<dbReference type="PANTHER" id="PTHR12389">
    <property type="entry name" value="ZINC FINGER PROTEIN 294"/>
    <property type="match status" value="1"/>
</dbReference>
<dbReference type="GO" id="GO:1990116">
    <property type="term" value="P:ribosome-associated ubiquitin-dependent protein catabolic process"/>
    <property type="evidence" value="ECO:0007669"/>
    <property type="project" value="UniProtKB-UniRule"/>
</dbReference>
<evidence type="ECO:0000313" key="8">
    <source>
        <dbReference type="Proteomes" id="UP000179807"/>
    </source>
</evidence>
<comment type="catalytic activity">
    <reaction evidence="4">
        <text>S-ubiquitinyl-[E2 ubiquitin-conjugating enzyme]-L-cysteine + [acceptor protein]-L-lysine = [E2 ubiquitin-conjugating enzyme]-L-cysteine + N(6)-ubiquitinyl-[acceptor protein]-L-lysine.</text>
        <dbReference type="EC" id="2.3.2.27"/>
    </reaction>
</comment>
<comment type="subunit">
    <text evidence="4">Component of the ribosome quality control complex (RQC).</text>
</comment>
<dbReference type="GO" id="GO:0072344">
    <property type="term" value="P:rescue of stalled ribosome"/>
    <property type="evidence" value="ECO:0007669"/>
    <property type="project" value="UniProtKB-UniRule"/>
</dbReference>
<dbReference type="InterPro" id="IPR054476">
    <property type="entry name" value="Ltn1_N"/>
</dbReference>
<keyword evidence="3 4" id="KW-0863">Zinc-finger</keyword>
<dbReference type="OrthoDB" id="6108at2759"/>
<dbReference type="InterPro" id="IPR039795">
    <property type="entry name" value="LTN1/Rkr1"/>
</dbReference>
<dbReference type="GO" id="GO:0016567">
    <property type="term" value="P:protein ubiquitination"/>
    <property type="evidence" value="ECO:0007669"/>
    <property type="project" value="UniProtKB-UniPathway"/>
</dbReference>
<dbReference type="UniPathway" id="UPA00143"/>
<dbReference type="PROSITE" id="PS50081">
    <property type="entry name" value="ZF_DAG_PE_2"/>
    <property type="match status" value="1"/>
</dbReference>
<dbReference type="PANTHER" id="PTHR12389:SF0">
    <property type="entry name" value="E3 UBIQUITIN-PROTEIN LIGASE LISTERIN"/>
    <property type="match status" value="1"/>
</dbReference>
<evidence type="ECO:0000259" key="6">
    <source>
        <dbReference type="PROSITE" id="PS50089"/>
    </source>
</evidence>
<comment type="pathway">
    <text evidence="4">Protein modification; protein ubiquitination.</text>
</comment>